<feature type="region of interest" description="Disordered" evidence="8">
    <location>
        <begin position="1"/>
        <end position="33"/>
    </location>
</feature>
<dbReference type="Gene3D" id="3.30.420.10">
    <property type="entry name" value="Ribonuclease H-like superfamily/Ribonuclease H"/>
    <property type="match status" value="1"/>
</dbReference>
<evidence type="ECO:0000256" key="5">
    <source>
        <dbReference type="ARBA" id="ARBA00022723"/>
    </source>
</evidence>
<name>A0A9W8HYQ5_9FUNG</name>
<evidence type="ECO:0000256" key="3">
    <source>
        <dbReference type="ARBA" id="ARBA00012180"/>
    </source>
</evidence>
<dbReference type="EC" id="3.1.26.4" evidence="3"/>
<feature type="compositionally biased region" description="Polar residues" evidence="8">
    <location>
        <begin position="50"/>
        <end position="60"/>
    </location>
</feature>
<feature type="region of interest" description="Disordered" evidence="8">
    <location>
        <begin position="41"/>
        <end position="60"/>
    </location>
</feature>
<dbReference type="GO" id="GO:0043137">
    <property type="term" value="P:DNA replication, removal of RNA primer"/>
    <property type="evidence" value="ECO:0007669"/>
    <property type="project" value="TreeGrafter"/>
</dbReference>
<dbReference type="InterPro" id="IPR012337">
    <property type="entry name" value="RNaseH-like_sf"/>
</dbReference>
<keyword evidence="6" id="KW-0255">Endonuclease</keyword>
<dbReference type="PANTHER" id="PTHR10642">
    <property type="entry name" value="RIBONUCLEASE H1"/>
    <property type="match status" value="1"/>
</dbReference>
<evidence type="ECO:0000313" key="11">
    <source>
        <dbReference type="Proteomes" id="UP001140094"/>
    </source>
</evidence>
<comment type="similarity">
    <text evidence="2">Belongs to the RNase H family.</text>
</comment>
<accession>A0A9W8HYQ5</accession>
<comment type="catalytic activity">
    <reaction evidence="1">
        <text>Endonucleolytic cleavage to 5'-phosphomonoester.</text>
        <dbReference type="EC" id="3.1.26.4"/>
    </reaction>
</comment>
<evidence type="ECO:0000256" key="8">
    <source>
        <dbReference type="SAM" id="MobiDB-lite"/>
    </source>
</evidence>
<protein>
    <recommendedName>
        <fullName evidence="3">ribonuclease H</fullName>
        <ecNumber evidence="3">3.1.26.4</ecNumber>
    </recommendedName>
</protein>
<keyword evidence="7" id="KW-0378">Hydrolase</keyword>
<dbReference type="InterPro" id="IPR050092">
    <property type="entry name" value="RNase_H"/>
</dbReference>
<evidence type="ECO:0000256" key="2">
    <source>
        <dbReference type="ARBA" id="ARBA00005300"/>
    </source>
</evidence>
<evidence type="ECO:0000256" key="1">
    <source>
        <dbReference type="ARBA" id="ARBA00000077"/>
    </source>
</evidence>
<dbReference type="CDD" id="cd09280">
    <property type="entry name" value="RNase_HI_eukaryote_like"/>
    <property type="match status" value="1"/>
</dbReference>
<dbReference type="OrthoDB" id="407198at2759"/>
<feature type="domain" description="RNase H type-1" evidence="9">
    <location>
        <begin position="16"/>
        <end position="163"/>
    </location>
</feature>
<evidence type="ECO:0000256" key="4">
    <source>
        <dbReference type="ARBA" id="ARBA00022722"/>
    </source>
</evidence>
<comment type="caution">
    <text evidence="10">The sequence shown here is derived from an EMBL/GenBank/DDBJ whole genome shotgun (WGS) entry which is preliminary data.</text>
</comment>
<dbReference type="InterPro" id="IPR002156">
    <property type="entry name" value="RNaseH_domain"/>
</dbReference>
<evidence type="ECO:0000259" key="9">
    <source>
        <dbReference type="PROSITE" id="PS50879"/>
    </source>
</evidence>
<sequence>MTGYYRNGGYRNGGGRNNHQHVYTDGASSGNGRSGARAGYGVYYGDNDSRNTSMPLSGSRQTNQRAELTAVNHALRNSDPNQPLTIHSDSSYGIKSMTEWGNRWDQNGYRTSSGGAVANQDLIREGRDLIASRNVPVSFSHVPSHSGNHGNDMADRFATNGAKMH</sequence>
<evidence type="ECO:0000313" key="10">
    <source>
        <dbReference type="EMBL" id="KAJ2797877.1"/>
    </source>
</evidence>
<dbReference type="GO" id="GO:0046872">
    <property type="term" value="F:metal ion binding"/>
    <property type="evidence" value="ECO:0007669"/>
    <property type="project" value="UniProtKB-KW"/>
</dbReference>
<dbReference type="GO" id="GO:0004523">
    <property type="term" value="F:RNA-DNA hybrid ribonuclease activity"/>
    <property type="evidence" value="ECO:0007669"/>
    <property type="project" value="UniProtKB-EC"/>
</dbReference>
<gene>
    <name evidence="10" type="ORF">H4R20_005028</name>
</gene>
<reference evidence="10" key="1">
    <citation type="submission" date="2022-07" db="EMBL/GenBank/DDBJ databases">
        <title>Phylogenomic reconstructions and comparative analyses of Kickxellomycotina fungi.</title>
        <authorList>
            <person name="Reynolds N.K."/>
            <person name="Stajich J.E."/>
            <person name="Barry K."/>
            <person name="Grigoriev I.V."/>
            <person name="Crous P."/>
            <person name="Smith M.E."/>
        </authorList>
    </citation>
    <scope>NUCLEOTIDE SEQUENCE</scope>
    <source>
        <strain evidence="10">NRRL 1565</strain>
    </source>
</reference>
<dbReference type="PROSITE" id="PS50879">
    <property type="entry name" value="RNASE_H_1"/>
    <property type="match status" value="1"/>
</dbReference>
<keyword evidence="4" id="KW-0540">Nuclease</keyword>
<evidence type="ECO:0000256" key="6">
    <source>
        <dbReference type="ARBA" id="ARBA00022759"/>
    </source>
</evidence>
<dbReference type="PANTHER" id="PTHR10642:SF26">
    <property type="entry name" value="RIBONUCLEASE H1"/>
    <property type="match status" value="1"/>
</dbReference>
<dbReference type="Pfam" id="PF00075">
    <property type="entry name" value="RNase_H"/>
    <property type="match status" value="1"/>
</dbReference>
<keyword evidence="11" id="KW-1185">Reference proteome</keyword>
<keyword evidence="5" id="KW-0479">Metal-binding</keyword>
<dbReference type="InterPro" id="IPR036397">
    <property type="entry name" value="RNaseH_sf"/>
</dbReference>
<evidence type="ECO:0000256" key="7">
    <source>
        <dbReference type="ARBA" id="ARBA00022801"/>
    </source>
</evidence>
<dbReference type="SUPFAM" id="SSF53098">
    <property type="entry name" value="Ribonuclease H-like"/>
    <property type="match status" value="1"/>
</dbReference>
<organism evidence="10 11">
    <name type="scientific">Coemansia guatemalensis</name>
    <dbReference type="NCBI Taxonomy" id="2761395"/>
    <lineage>
        <taxon>Eukaryota</taxon>
        <taxon>Fungi</taxon>
        <taxon>Fungi incertae sedis</taxon>
        <taxon>Zoopagomycota</taxon>
        <taxon>Kickxellomycotina</taxon>
        <taxon>Kickxellomycetes</taxon>
        <taxon>Kickxellales</taxon>
        <taxon>Kickxellaceae</taxon>
        <taxon>Coemansia</taxon>
    </lineage>
</organism>
<dbReference type="EMBL" id="JANBUO010001526">
    <property type="protein sequence ID" value="KAJ2797877.1"/>
    <property type="molecule type" value="Genomic_DNA"/>
</dbReference>
<dbReference type="GO" id="GO:0003676">
    <property type="term" value="F:nucleic acid binding"/>
    <property type="evidence" value="ECO:0007669"/>
    <property type="project" value="InterPro"/>
</dbReference>
<dbReference type="Proteomes" id="UP001140094">
    <property type="component" value="Unassembled WGS sequence"/>
</dbReference>
<dbReference type="AlphaFoldDB" id="A0A9W8HYQ5"/>
<proteinExistence type="inferred from homology"/>